<dbReference type="GO" id="GO:0005741">
    <property type="term" value="C:mitochondrial outer membrane"/>
    <property type="evidence" value="ECO:0007669"/>
    <property type="project" value="TreeGrafter"/>
</dbReference>
<dbReference type="InterPro" id="IPR012472">
    <property type="entry name" value="MCP1_TM"/>
</dbReference>
<evidence type="ECO:0000259" key="2">
    <source>
        <dbReference type="Pfam" id="PF06094"/>
    </source>
</evidence>
<dbReference type="AlphaFoldDB" id="A0AAW0S2T1"/>
<accession>A0AAW0S2T1</accession>
<dbReference type="InterPro" id="IPR036568">
    <property type="entry name" value="GGCT-like_sf"/>
</dbReference>
<name>A0AAW0S2T1_9HYPO</name>
<proteinExistence type="predicted"/>
<comment type="caution">
    <text evidence="4">The sequence shown here is derived from an EMBL/GenBank/DDBJ whole genome shotgun (WGS) entry which is preliminary data.</text>
</comment>
<evidence type="ECO:0008006" key="6">
    <source>
        <dbReference type="Google" id="ProtNLM"/>
    </source>
</evidence>
<dbReference type="InterPro" id="IPR039960">
    <property type="entry name" value="MCP1"/>
</dbReference>
<reference evidence="4 5" key="1">
    <citation type="submission" date="2020-02" db="EMBL/GenBank/DDBJ databases">
        <title>Comparative genomics of the hypocrealean fungal genus Beauvera.</title>
        <authorList>
            <person name="Showalter D.N."/>
            <person name="Bushley K.E."/>
            <person name="Rehner S.A."/>
        </authorList>
    </citation>
    <scope>NUCLEOTIDE SEQUENCE [LARGE SCALE GENOMIC DNA]</scope>
    <source>
        <strain evidence="4 5">ARSEF4384</strain>
    </source>
</reference>
<dbReference type="PANTHER" id="PTHR38409">
    <property type="entry name" value="MDM10-COMPLEMENTING PROTEIN 1"/>
    <property type="match status" value="1"/>
</dbReference>
<dbReference type="EMBL" id="JAAHCF010000084">
    <property type="protein sequence ID" value="KAK8148540.1"/>
    <property type="molecule type" value="Genomic_DNA"/>
</dbReference>
<keyword evidence="5" id="KW-1185">Reference proteome</keyword>
<evidence type="ECO:0000259" key="3">
    <source>
        <dbReference type="Pfam" id="PF07950"/>
    </source>
</evidence>
<feature type="region of interest" description="Disordered" evidence="1">
    <location>
        <begin position="320"/>
        <end position="342"/>
    </location>
</feature>
<feature type="region of interest" description="Disordered" evidence="1">
    <location>
        <begin position="21"/>
        <end position="48"/>
    </location>
</feature>
<evidence type="ECO:0000313" key="4">
    <source>
        <dbReference type="EMBL" id="KAK8148540.1"/>
    </source>
</evidence>
<dbReference type="Pfam" id="PF07950">
    <property type="entry name" value="MCP1_TM"/>
    <property type="match status" value="1"/>
</dbReference>
<dbReference type="GO" id="GO:0007005">
    <property type="term" value="P:mitochondrion organization"/>
    <property type="evidence" value="ECO:0007669"/>
    <property type="project" value="TreeGrafter"/>
</dbReference>
<sequence length="500" mass="54270">MDGTQSLNHRASQQTIISLLELDPSPIESPQPSDEKTLDDGVETDGSDTIMAASTDSASTTTGPGLSTHGGHSSIFYLSRIQRYSSYAMSVFTTLHLANVSLIPAAQRSVAASETYLLMTREIYQTPLLEPLLVAAPAALHVGAGIALRLLRRRANMRRYGGATPAMYALHRSQTGAAALSLWPPFSYISASGYALTVFSAAHVWANRLLPLAADGDSANIGLAYVAHGFARHPVIAHAAYWGLIASAAGHMVWGAARWCGWAPSTQGWSGGAALTVDRTTRKNRRNSTNSVITIAPHEARAEERTIQILQAENMQTKQLSISDPGRTTAAIESGTRPSSKTPRPLFIYGTLQAKPLLAWASTGDSSRVADIAHMLKPALVSKYIRLGVRNGDYPAVVRGSKEEDCVDGYLLQVDTTSQRKKLDDFEGEIYVVESTPAKLLGINGQPTGEIVDADIYVWAGDEEMLEEKPWELEWFIKERLDDWLDLFDGVEMVGEEGDE</sequence>
<dbReference type="InterPro" id="IPR013024">
    <property type="entry name" value="GGCT-like"/>
</dbReference>
<dbReference type="Gene3D" id="3.10.490.10">
    <property type="entry name" value="Gamma-glutamyl cyclotransferase-like"/>
    <property type="match status" value="1"/>
</dbReference>
<gene>
    <name evidence="4" type="ORF">G3M48_009859</name>
</gene>
<dbReference type="PANTHER" id="PTHR38409:SF1">
    <property type="entry name" value="MITOCHONDRIAL ADAPTER PROTEIN MCP1"/>
    <property type="match status" value="1"/>
</dbReference>
<evidence type="ECO:0000256" key="1">
    <source>
        <dbReference type="SAM" id="MobiDB-lite"/>
    </source>
</evidence>
<feature type="domain" description="Mitochondrial adapter protein MCP1 transmembrane" evidence="3">
    <location>
        <begin position="199"/>
        <end position="292"/>
    </location>
</feature>
<dbReference type="Pfam" id="PF06094">
    <property type="entry name" value="GGACT"/>
    <property type="match status" value="1"/>
</dbReference>
<evidence type="ECO:0000313" key="5">
    <source>
        <dbReference type="Proteomes" id="UP001397290"/>
    </source>
</evidence>
<dbReference type="CDD" id="cd06661">
    <property type="entry name" value="GGCT_like"/>
    <property type="match status" value="1"/>
</dbReference>
<dbReference type="Proteomes" id="UP001397290">
    <property type="component" value="Unassembled WGS sequence"/>
</dbReference>
<dbReference type="InterPro" id="IPR009288">
    <property type="entry name" value="AIG2-like_dom"/>
</dbReference>
<feature type="domain" description="Gamma-glutamylcyclotransferase AIG2-like" evidence="2">
    <location>
        <begin position="346"/>
        <end position="471"/>
    </location>
</feature>
<dbReference type="SUPFAM" id="SSF110857">
    <property type="entry name" value="Gamma-glutamyl cyclotransferase-like"/>
    <property type="match status" value="1"/>
</dbReference>
<organism evidence="4 5">
    <name type="scientific">Beauveria asiatica</name>
    <dbReference type="NCBI Taxonomy" id="1069075"/>
    <lineage>
        <taxon>Eukaryota</taxon>
        <taxon>Fungi</taxon>
        <taxon>Dikarya</taxon>
        <taxon>Ascomycota</taxon>
        <taxon>Pezizomycotina</taxon>
        <taxon>Sordariomycetes</taxon>
        <taxon>Hypocreomycetidae</taxon>
        <taxon>Hypocreales</taxon>
        <taxon>Cordycipitaceae</taxon>
        <taxon>Beauveria</taxon>
    </lineage>
</organism>
<protein>
    <recommendedName>
        <fullName evidence="6">AIG2-like protein</fullName>
    </recommendedName>
</protein>
<dbReference type="GO" id="GO:0055088">
    <property type="term" value="P:lipid homeostasis"/>
    <property type="evidence" value="ECO:0007669"/>
    <property type="project" value="InterPro"/>
</dbReference>